<evidence type="ECO:0000313" key="2">
    <source>
        <dbReference type="Proteomes" id="UP001302812"/>
    </source>
</evidence>
<protein>
    <submittedName>
        <fullName evidence="1">Uncharacterized protein</fullName>
    </submittedName>
</protein>
<dbReference type="EMBL" id="MU853337">
    <property type="protein sequence ID" value="KAK4114088.1"/>
    <property type="molecule type" value="Genomic_DNA"/>
</dbReference>
<reference evidence="1" key="2">
    <citation type="submission" date="2023-05" db="EMBL/GenBank/DDBJ databases">
        <authorList>
            <consortium name="Lawrence Berkeley National Laboratory"/>
            <person name="Steindorff A."/>
            <person name="Hensen N."/>
            <person name="Bonometti L."/>
            <person name="Westerberg I."/>
            <person name="Brannstrom I.O."/>
            <person name="Guillou S."/>
            <person name="Cros-Aarteil S."/>
            <person name="Calhoun S."/>
            <person name="Haridas S."/>
            <person name="Kuo A."/>
            <person name="Mondo S."/>
            <person name="Pangilinan J."/>
            <person name="Riley R."/>
            <person name="Labutti K."/>
            <person name="Andreopoulos B."/>
            <person name="Lipzen A."/>
            <person name="Chen C."/>
            <person name="Yanf M."/>
            <person name="Daum C."/>
            <person name="Ng V."/>
            <person name="Clum A."/>
            <person name="Ohm R."/>
            <person name="Martin F."/>
            <person name="Silar P."/>
            <person name="Natvig D."/>
            <person name="Lalanne C."/>
            <person name="Gautier V."/>
            <person name="Ament-Velasquez S.L."/>
            <person name="Kruys A."/>
            <person name="Hutchinson M.I."/>
            <person name="Powell A.J."/>
            <person name="Barry K."/>
            <person name="Miller A.N."/>
            <person name="Grigoriev I.V."/>
            <person name="Debuchy R."/>
            <person name="Gladieux P."/>
            <person name="Thoren M.H."/>
            <person name="Johannesson H."/>
        </authorList>
    </citation>
    <scope>NUCLEOTIDE SEQUENCE</scope>
    <source>
        <strain evidence="1">CBS 508.74</strain>
    </source>
</reference>
<proteinExistence type="predicted"/>
<name>A0AAN6TGP6_9PEZI</name>
<keyword evidence="2" id="KW-1185">Reference proteome</keyword>
<dbReference type="Proteomes" id="UP001302812">
    <property type="component" value="Unassembled WGS sequence"/>
</dbReference>
<organism evidence="1 2">
    <name type="scientific">Canariomyces notabilis</name>
    <dbReference type="NCBI Taxonomy" id="2074819"/>
    <lineage>
        <taxon>Eukaryota</taxon>
        <taxon>Fungi</taxon>
        <taxon>Dikarya</taxon>
        <taxon>Ascomycota</taxon>
        <taxon>Pezizomycotina</taxon>
        <taxon>Sordariomycetes</taxon>
        <taxon>Sordariomycetidae</taxon>
        <taxon>Sordariales</taxon>
        <taxon>Chaetomiaceae</taxon>
        <taxon>Canariomyces</taxon>
    </lineage>
</organism>
<dbReference type="GeneID" id="89938909"/>
<gene>
    <name evidence="1" type="ORF">N656DRAFT_777231</name>
</gene>
<evidence type="ECO:0000313" key="1">
    <source>
        <dbReference type="EMBL" id="KAK4114088.1"/>
    </source>
</evidence>
<reference evidence="1" key="1">
    <citation type="journal article" date="2023" name="Mol. Phylogenet. Evol.">
        <title>Genome-scale phylogeny and comparative genomics of the fungal order Sordariales.</title>
        <authorList>
            <person name="Hensen N."/>
            <person name="Bonometti L."/>
            <person name="Westerberg I."/>
            <person name="Brannstrom I.O."/>
            <person name="Guillou S."/>
            <person name="Cros-Aarteil S."/>
            <person name="Calhoun S."/>
            <person name="Haridas S."/>
            <person name="Kuo A."/>
            <person name="Mondo S."/>
            <person name="Pangilinan J."/>
            <person name="Riley R."/>
            <person name="LaButti K."/>
            <person name="Andreopoulos B."/>
            <person name="Lipzen A."/>
            <person name="Chen C."/>
            <person name="Yan M."/>
            <person name="Daum C."/>
            <person name="Ng V."/>
            <person name="Clum A."/>
            <person name="Steindorff A."/>
            <person name="Ohm R.A."/>
            <person name="Martin F."/>
            <person name="Silar P."/>
            <person name="Natvig D.O."/>
            <person name="Lalanne C."/>
            <person name="Gautier V."/>
            <person name="Ament-Velasquez S.L."/>
            <person name="Kruys A."/>
            <person name="Hutchinson M.I."/>
            <person name="Powell A.J."/>
            <person name="Barry K."/>
            <person name="Miller A.N."/>
            <person name="Grigoriev I.V."/>
            <person name="Debuchy R."/>
            <person name="Gladieux P."/>
            <person name="Hiltunen Thoren M."/>
            <person name="Johannesson H."/>
        </authorList>
    </citation>
    <scope>NUCLEOTIDE SEQUENCE</scope>
    <source>
        <strain evidence="1">CBS 508.74</strain>
    </source>
</reference>
<sequence>MNCVRVRVTLTIPGTGTLLQIPHPPPPSSRQDCIVVMVSHLPRREIHVGAVAVVIHRGSSCGMALGDFLNRVIAQFVLNFQVLGGRAQIAQIQGLCKGA</sequence>
<dbReference type="AlphaFoldDB" id="A0AAN6TGP6"/>
<dbReference type="RefSeq" id="XP_064671658.1">
    <property type="nucleotide sequence ID" value="XM_064814784.1"/>
</dbReference>
<comment type="caution">
    <text evidence="1">The sequence shown here is derived from an EMBL/GenBank/DDBJ whole genome shotgun (WGS) entry which is preliminary data.</text>
</comment>
<accession>A0AAN6TGP6</accession>